<dbReference type="OrthoDB" id="277191at2759"/>
<accession>A0A4P9X8Z5</accession>
<dbReference type="EMBL" id="ML014162">
    <property type="protein sequence ID" value="RKP01748.1"/>
    <property type="molecule type" value="Genomic_DNA"/>
</dbReference>
<dbReference type="GO" id="GO:0006627">
    <property type="term" value="P:protein processing involved in protein targeting to mitochondrion"/>
    <property type="evidence" value="ECO:0007669"/>
    <property type="project" value="TreeGrafter"/>
</dbReference>
<dbReference type="SUPFAM" id="SSF63411">
    <property type="entry name" value="LuxS/MPP-like metallohydrolase"/>
    <property type="match status" value="2"/>
</dbReference>
<keyword evidence="6" id="KW-1185">Reference proteome</keyword>
<dbReference type="PANTHER" id="PTHR11851:SF49">
    <property type="entry name" value="MITOCHONDRIAL-PROCESSING PEPTIDASE SUBUNIT ALPHA"/>
    <property type="match status" value="1"/>
</dbReference>
<evidence type="ECO:0000259" key="3">
    <source>
        <dbReference type="Pfam" id="PF00675"/>
    </source>
</evidence>
<evidence type="ECO:0008006" key="7">
    <source>
        <dbReference type="Google" id="ProtNLM"/>
    </source>
</evidence>
<dbReference type="Proteomes" id="UP000274922">
    <property type="component" value="Unassembled WGS sequence"/>
</dbReference>
<gene>
    <name evidence="5" type="ORF">CXG81DRAFT_11623</name>
</gene>
<evidence type="ECO:0000256" key="2">
    <source>
        <dbReference type="ARBA" id="ARBA00007261"/>
    </source>
</evidence>
<dbReference type="PANTHER" id="PTHR11851">
    <property type="entry name" value="METALLOPROTEASE"/>
    <property type="match status" value="1"/>
</dbReference>
<dbReference type="InterPro" id="IPR050361">
    <property type="entry name" value="MPP/UQCRC_Complex"/>
</dbReference>
<feature type="domain" description="Peptidase M16 C-terminal" evidence="4">
    <location>
        <begin position="189"/>
        <end position="384"/>
    </location>
</feature>
<dbReference type="Pfam" id="PF00675">
    <property type="entry name" value="Peptidase_M16"/>
    <property type="match status" value="1"/>
</dbReference>
<dbReference type="Gene3D" id="3.30.830.10">
    <property type="entry name" value="Metalloenzyme, LuxS/M16 peptidase-like"/>
    <property type="match status" value="2"/>
</dbReference>
<reference evidence="6" key="1">
    <citation type="journal article" date="2018" name="Nat. Microbiol.">
        <title>Leveraging single-cell genomics to expand the fungal tree of life.</title>
        <authorList>
            <person name="Ahrendt S.R."/>
            <person name="Quandt C.A."/>
            <person name="Ciobanu D."/>
            <person name="Clum A."/>
            <person name="Salamov A."/>
            <person name="Andreopoulos B."/>
            <person name="Cheng J.F."/>
            <person name="Woyke T."/>
            <person name="Pelin A."/>
            <person name="Henrissat B."/>
            <person name="Reynolds N.K."/>
            <person name="Benny G.L."/>
            <person name="Smith M.E."/>
            <person name="James T.Y."/>
            <person name="Grigoriev I.V."/>
        </authorList>
    </citation>
    <scope>NUCLEOTIDE SEQUENCE [LARGE SCALE GENOMIC DNA]</scope>
    <source>
        <strain evidence="6">ATCC 52028</strain>
    </source>
</reference>
<protein>
    <recommendedName>
        <fullName evidence="7">LuxS/MPP-like metallohydrolase</fullName>
    </recommendedName>
</protein>
<evidence type="ECO:0000259" key="4">
    <source>
        <dbReference type="Pfam" id="PF05193"/>
    </source>
</evidence>
<dbReference type="InterPro" id="IPR007863">
    <property type="entry name" value="Peptidase_M16_C"/>
</dbReference>
<name>A0A4P9X8Z5_9FUNG</name>
<dbReference type="GO" id="GO:0046872">
    <property type="term" value="F:metal ion binding"/>
    <property type="evidence" value="ECO:0007669"/>
    <property type="project" value="InterPro"/>
</dbReference>
<evidence type="ECO:0000313" key="6">
    <source>
        <dbReference type="Proteomes" id="UP000274922"/>
    </source>
</evidence>
<dbReference type="Pfam" id="PF05193">
    <property type="entry name" value="Peptidase_M16_C"/>
    <property type="match status" value="1"/>
</dbReference>
<proteinExistence type="inferred from homology"/>
<sequence>MHVAPSGADLTDLSRMTKLPNGVRVASVDFPGHFVSAAAFVDAGTRHQLPEEAGVCHALDQMAFKSTRSRDAEAIGAQIAAMGSNIGANTSRESTLFQAAVFHKDLPTLVQLFGDCIRNPLFRDDELAEVKENMAWELNEMQFRPDVMLPEMLHQVAYAPPPSSSAAGMATPQGLAQSLLCHPEAVAAITPEMLHAFRARWYRPEQMVLAGVGMPHEQLVEQALAAFGDLPAATTPLPSLPPTQYHGGYHYVNAHALPKNPNPEVMPLTHVYIGFEAPSLNDPDIFAVATLASLMGGGGSFSAGGPGKGMYTRLFTEVMNRHHWIENCHVVQFSYADSGIFGISAAVPPSRETHASILPVLCDQLVNMTTRIGPDELHRAKNQLKSNILMSLESKLVEVEDLGRQIMAHGRRMSATQIGENIDALTAEDLKRVASRIVFGDQRPSPILIPGGWTTPWTPTGNGGPTVVAQGYFEENDLMLQSDRLLAQFDLKPQR</sequence>
<dbReference type="InterPro" id="IPR011249">
    <property type="entry name" value="Metalloenz_LuxS/M16"/>
</dbReference>
<dbReference type="InterPro" id="IPR011765">
    <property type="entry name" value="Pept_M16_N"/>
</dbReference>
<dbReference type="AlphaFoldDB" id="A0A4P9X8Z5"/>
<feature type="domain" description="Peptidase M16 N-terminal" evidence="3">
    <location>
        <begin position="24"/>
        <end position="159"/>
    </location>
</feature>
<dbReference type="STRING" id="1555241.A0A4P9X8Z5"/>
<comment type="similarity">
    <text evidence="2">Belongs to the peptidase M16 family.</text>
</comment>
<organism evidence="5 6">
    <name type="scientific">Caulochytrium protostelioides</name>
    <dbReference type="NCBI Taxonomy" id="1555241"/>
    <lineage>
        <taxon>Eukaryota</taxon>
        <taxon>Fungi</taxon>
        <taxon>Fungi incertae sedis</taxon>
        <taxon>Chytridiomycota</taxon>
        <taxon>Chytridiomycota incertae sedis</taxon>
        <taxon>Chytridiomycetes</taxon>
        <taxon>Caulochytriales</taxon>
        <taxon>Caulochytriaceae</taxon>
        <taxon>Caulochytrium</taxon>
    </lineage>
</organism>
<dbReference type="GO" id="GO:0005739">
    <property type="term" value="C:mitochondrion"/>
    <property type="evidence" value="ECO:0007669"/>
    <property type="project" value="TreeGrafter"/>
</dbReference>
<comment type="function">
    <text evidence="1">Substrate recognition and binding subunit of the essential mitochondrial processing protease (MPP), which cleaves the mitochondrial sequence off newly imported precursors proteins.</text>
</comment>
<evidence type="ECO:0000256" key="1">
    <source>
        <dbReference type="ARBA" id="ARBA00002123"/>
    </source>
</evidence>
<evidence type="ECO:0000313" key="5">
    <source>
        <dbReference type="EMBL" id="RKP01748.1"/>
    </source>
</evidence>